<dbReference type="Proteomes" id="UP001187192">
    <property type="component" value="Unassembled WGS sequence"/>
</dbReference>
<feature type="signal peptide" evidence="2">
    <location>
        <begin position="1"/>
        <end position="18"/>
    </location>
</feature>
<organism evidence="3 4">
    <name type="scientific">Ficus carica</name>
    <name type="common">Common fig</name>
    <dbReference type="NCBI Taxonomy" id="3494"/>
    <lineage>
        <taxon>Eukaryota</taxon>
        <taxon>Viridiplantae</taxon>
        <taxon>Streptophyta</taxon>
        <taxon>Embryophyta</taxon>
        <taxon>Tracheophyta</taxon>
        <taxon>Spermatophyta</taxon>
        <taxon>Magnoliopsida</taxon>
        <taxon>eudicotyledons</taxon>
        <taxon>Gunneridae</taxon>
        <taxon>Pentapetalae</taxon>
        <taxon>rosids</taxon>
        <taxon>fabids</taxon>
        <taxon>Rosales</taxon>
        <taxon>Moraceae</taxon>
        <taxon>Ficeae</taxon>
        <taxon>Ficus</taxon>
    </lineage>
</organism>
<accession>A0AA88D2V5</accession>
<keyword evidence="2" id="KW-0732">Signal</keyword>
<keyword evidence="4" id="KW-1185">Reference proteome</keyword>
<name>A0AA88D2V5_FICCA</name>
<proteinExistence type="predicted"/>
<gene>
    <name evidence="3" type="ORF">TIFTF001_008464</name>
</gene>
<feature type="region of interest" description="Disordered" evidence="1">
    <location>
        <begin position="81"/>
        <end position="103"/>
    </location>
</feature>
<dbReference type="PANTHER" id="PTHR37756">
    <property type="entry name" value="TRANSMEMBRANE PROTEIN"/>
    <property type="match status" value="1"/>
</dbReference>
<protein>
    <submittedName>
        <fullName evidence="3">Uncharacterized protein</fullName>
    </submittedName>
</protein>
<dbReference type="EMBL" id="BTGU01000009">
    <property type="protein sequence ID" value="GMN39237.1"/>
    <property type="molecule type" value="Genomic_DNA"/>
</dbReference>
<evidence type="ECO:0000313" key="3">
    <source>
        <dbReference type="EMBL" id="GMN39237.1"/>
    </source>
</evidence>
<evidence type="ECO:0000256" key="2">
    <source>
        <dbReference type="SAM" id="SignalP"/>
    </source>
</evidence>
<dbReference type="AlphaFoldDB" id="A0AA88D2V5"/>
<sequence length="103" mass="11267">MVCLMCLLPLFLVPIVNLLPRLFDYIIGKIYGVLGWEYRKLERAPPACPYNPSAKKDTKLVMVLDLCCFLASIADVISTEAGEGAEASPAEPVSKLADHGKED</sequence>
<dbReference type="PANTHER" id="PTHR37756:SF1">
    <property type="entry name" value="TRANSMEMBRANE PROTEIN"/>
    <property type="match status" value="1"/>
</dbReference>
<reference evidence="3" key="1">
    <citation type="submission" date="2023-07" db="EMBL/GenBank/DDBJ databases">
        <title>draft genome sequence of fig (Ficus carica).</title>
        <authorList>
            <person name="Takahashi T."/>
            <person name="Nishimura K."/>
        </authorList>
    </citation>
    <scope>NUCLEOTIDE SEQUENCE</scope>
</reference>
<feature type="compositionally biased region" description="Low complexity" evidence="1">
    <location>
        <begin position="81"/>
        <end position="92"/>
    </location>
</feature>
<dbReference type="Gramene" id="FCD_00005318-RA">
    <property type="protein sequence ID" value="FCD_00005318-RA:cds"/>
    <property type="gene ID" value="FCD_00005318"/>
</dbReference>
<evidence type="ECO:0000256" key="1">
    <source>
        <dbReference type="SAM" id="MobiDB-lite"/>
    </source>
</evidence>
<feature type="chain" id="PRO_5041683543" evidence="2">
    <location>
        <begin position="19"/>
        <end position="103"/>
    </location>
</feature>
<evidence type="ECO:0000313" key="4">
    <source>
        <dbReference type="Proteomes" id="UP001187192"/>
    </source>
</evidence>
<comment type="caution">
    <text evidence="3">The sequence shown here is derived from an EMBL/GenBank/DDBJ whole genome shotgun (WGS) entry which is preliminary data.</text>
</comment>